<organism evidence="5 6">
    <name type="scientific">Haloferula chungangensis</name>
    <dbReference type="NCBI Taxonomy" id="1048331"/>
    <lineage>
        <taxon>Bacteria</taxon>
        <taxon>Pseudomonadati</taxon>
        <taxon>Verrucomicrobiota</taxon>
        <taxon>Verrucomicrobiia</taxon>
        <taxon>Verrucomicrobiales</taxon>
        <taxon>Verrucomicrobiaceae</taxon>
        <taxon>Haloferula</taxon>
    </lineage>
</organism>
<accession>A0ABW2L8R9</accession>
<name>A0ABW2L8R9_9BACT</name>
<comment type="caution">
    <text evidence="5">The sequence shown here is derived from an EMBL/GenBank/DDBJ whole genome shotgun (WGS) entry which is preliminary data.</text>
</comment>
<dbReference type="InterPro" id="IPR013324">
    <property type="entry name" value="RNA_pol_sigma_r3/r4-like"/>
</dbReference>
<dbReference type="Pfam" id="PF07638">
    <property type="entry name" value="Sigma70_ECF"/>
    <property type="match status" value="1"/>
</dbReference>
<dbReference type="InterPro" id="IPR053812">
    <property type="entry name" value="HTH_Sigma70_ECF-like"/>
</dbReference>
<dbReference type="NCBIfam" id="TIGR02937">
    <property type="entry name" value="sigma70-ECF"/>
    <property type="match status" value="1"/>
</dbReference>
<keyword evidence="6" id="KW-1185">Reference proteome</keyword>
<protein>
    <submittedName>
        <fullName evidence="5">ECF-type sigma factor</fullName>
    </submittedName>
</protein>
<reference evidence="6" key="1">
    <citation type="journal article" date="2019" name="Int. J. Syst. Evol. Microbiol.">
        <title>The Global Catalogue of Microorganisms (GCM) 10K type strain sequencing project: providing services to taxonomists for standard genome sequencing and annotation.</title>
        <authorList>
            <consortium name="The Broad Institute Genomics Platform"/>
            <consortium name="The Broad Institute Genome Sequencing Center for Infectious Disease"/>
            <person name="Wu L."/>
            <person name="Ma J."/>
        </authorList>
    </citation>
    <scope>NUCLEOTIDE SEQUENCE [LARGE SCALE GENOMIC DNA]</scope>
    <source>
        <strain evidence="6">CGMCC 4.1467</strain>
    </source>
</reference>
<dbReference type="InterPro" id="IPR011517">
    <property type="entry name" value="RNA_pol_sigma70_ECF-like"/>
</dbReference>
<evidence type="ECO:0000256" key="1">
    <source>
        <dbReference type="ARBA" id="ARBA00023015"/>
    </source>
</evidence>
<evidence type="ECO:0000259" key="4">
    <source>
        <dbReference type="Pfam" id="PF07638"/>
    </source>
</evidence>
<keyword evidence="2" id="KW-0731">Sigma factor</keyword>
<dbReference type="NCBIfam" id="TIGR02999">
    <property type="entry name" value="Sig-70_X6"/>
    <property type="match status" value="1"/>
</dbReference>
<feature type="domain" description="RNA polymerase sigma-70 ECF-like HTH" evidence="4">
    <location>
        <begin position="1"/>
        <end position="183"/>
    </location>
</feature>
<dbReference type="InterPro" id="IPR014284">
    <property type="entry name" value="RNA_pol_sigma-70_dom"/>
</dbReference>
<keyword evidence="1" id="KW-0805">Transcription regulation</keyword>
<evidence type="ECO:0000313" key="6">
    <source>
        <dbReference type="Proteomes" id="UP001596472"/>
    </source>
</evidence>
<evidence type="ECO:0000256" key="2">
    <source>
        <dbReference type="ARBA" id="ARBA00023082"/>
    </source>
</evidence>
<dbReference type="PANTHER" id="PTHR43133">
    <property type="entry name" value="RNA POLYMERASE ECF-TYPE SIGMA FACTO"/>
    <property type="match status" value="1"/>
</dbReference>
<keyword evidence="3" id="KW-0804">Transcription</keyword>
<evidence type="ECO:0000313" key="5">
    <source>
        <dbReference type="EMBL" id="MFC7337476.1"/>
    </source>
</evidence>
<evidence type="ECO:0000256" key="3">
    <source>
        <dbReference type="ARBA" id="ARBA00023163"/>
    </source>
</evidence>
<dbReference type="RefSeq" id="WP_379711792.1">
    <property type="nucleotide sequence ID" value="NZ_JBHTBS010000004.1"/>
</dbReference>
<dbReference type="SUPFAM" id="SSF88659">
    <property type="entry name" value="Sigma3 and sigma4 domains of RNA polymerase sigma factors"/>
    <property type="match status" value="1"/>
</dbReference>
<dbReference type="Proteomes" id="UP001596472">
    <property type="component" value="Unassembled WGS sequence"/>
</dbReference>
<dbReference type="PANTHER" id="PTHR43133:SF39">
    <property type="entry name" value="SIMILAR TO RNA POLYMERASE SIGMA-E FACTOR"/>
    <property type="match status" value="1"/>
</dbReference>
<dbReference type="EMBL" id="JBHTBS010000004">
    <property type="protein sequence ID" value="MFC7337476.1"/>
    <property type="molecule type" value="Genomic_DNA"/>
</dbReference>
<dbReference type="InterPro" id="IPR036388">
    <property type="entry name" value="WH-like_DNA-bd_sf"/>
</dbReference>
<gene>
    <name evidence="5" type="ORF">ACFQY0_09840</name>
</gene>
<dbReference type="Gene3D" id="1.10.10.10">
    <property type="entry name" value="Winged helix-like DNA-binding domain superfamily/Winged helix DNA-binding domain"/>
    <property type="match status" value="1"/>
</dbReference>
<proteinExistence type="predicted"/>
<sequence>MDDVTRILEARESGDTRAAEGLLPLAYDELRRMAANKMASERAGHTLQPTALVHEAYLRLVDPDGEEPHWNSRAHFFAAAAEAMRRILIESARRKLSKKRGERPEMTSFDEQQFETEVPSERLLAVDEAVTQLEREHPDFAAVVKLRYFAGMTVPEIAAALGNSESTVNRTWASAKVWLYREIGEE</sequence>
<dbReference type="InterPro" id="IPR039425">
    <property type="entry name" value="RNA_pol_sigma-70-like"/>
</dbReference>